<dbReference type="EMBL" id="AJIL01000135">
    <property type="protein sequence ID" value="KNE93540.1"/>
    <property type="molecule type" value="Genomic_DNA"/>
</dbReference>
<comment type="caution">
    <text evidence="2">The sequence shown here is derived from an EMBL/GenBank/DDBJ whole genome shotgun (WGS) entry which is preliminary data.</text>
</comment>
<organism evidence="2 3">
    <name type="scientific">Puccinia striiformis f. sp. tritici PST-78</name>
    <dbReference type="NCBI Taxonomy" id="1165861"/>
    <lineage>
        <taxon>Eukaryota</taxon>
        <taxon>Fungi</taxon>
        <taxon>Dikarya</taxon>
        <taxon>Basidiomycota</taxon>
        <taxon>Pucciniomycotina</taxon>
        <taxon>Pucciniomycetes</taxon>
        <taxon>Pucciniales</taxon>
        <taxon>Pucciniaceae</taxon>
        <taxon>Puccinia</taxon>
    </lineage>
</organism>
<feature type="region of interest" description="Disordered" evidence="1">
    <location>
        <begin position="236"/>
        <end position="377"/>
    </location>
</feature>
<dbReference type="Proteomes" id="UP000054564">
    <property type="component" value="Unassembled WGS sequence"/>
</dbReference>
<evidence type="ECO:0000313" key="2">
    <source>
        <dbReference type="EMBL" id="KNE93540.1"/>
    </source>
</evidence>
<keyword evidence="3" id="KW-1185">Reference proteome</keyword>
<feature type="compositionally biased region" description="Basic and acidic residues" evidence="1">
    <location>
        <begin position="272"/>
        <end position="286"/>
    </location>
</feature>
<dbReference type="OrthoDB" id="2506484at2759"/>
<dbReference type="AlphaFoldDB" id="A0A0L0V2L9"/>
<name>A0A0L0V2L9_9BASI</name>
<proteinExistence type="predicted"/>
<accession>A0A0L0V2L9</accession>
<evidence type="ECO:0000313" key="3">
    <source>
        <dbReference type="Proteomes" id="UP000054564"/>
    </source>
</evidence>
<reference evidence="3" key="1">
    <citation type="submission" date="2014-03" db="EMBL/GenBank/DDBJ databases">
        <title>The Genome Sequence of Puccinia striiformis f. sp. tritici PST-78.</title>
        <authorList>
            <consortium name="The Broad Institute Genome Sequencing Platform"/>
            <person name="Cuomo C."/>
            <person name="Hulbert S."/>
            <person name="Chen X."/>
            <person name="Walker B."/>
            <person name="Young S.K."/>
            <person name="Zeng Q."/>
            <person name="Gargeya S."/>
            <person name="Fitzgerald M."/>
            <person name="Haas B."/>
            <person name="Abouelleil A."/>
            <person name="Alvarado L."/>
            <person name="Arachchi H.M."/>
            <person name="Berlin A.M."/>
            <person name="Chapman S.B."/>
            <person name="Goldberg J."/>
            <person name="Griggs A."/>
            <person name="Gujja S."/>
            <person name="Hansen M."/>
            <person name="Howarth C."/>
            <person name="Imamovic A."/>
            <person name="Larimer J."/>
            <person name="McCowan C."/>
            <person name="Montmayeur A."/>
            <person name="Murphy C."/>
            <person name="Neiman D."/>
            <person name="Pearson M."/>
            <person name="Priest M."/>
            <person name="Roberts A."/>
            <person name="Saif S."/>
            <person name="Shea T."/>
            <person name="Sisk P."/>
            <person name="Sykes S."/>
            <person name="Wortman J."/>
            <person name="Nusbaum C."/>
            <person name="Birren B."/>
        </authorList>
    </citation>
    <scope>NUCLEOTIDE SEQUENCE [LARGE SCALE GENOMIC DNA]</scope>
    <source>
        <strain evidence="3">race PST-78</strain>
    </source>
</reference>
<sequence>MGAPAANTSPLPTGRRPSHPIPQSLIFYLYFYAVHFRGTHTIATGASYGQLNYVTSIVYKDPSAPGGQQNVLIDLYGYGTRNNGLAQDQVYQLMGRFLGLNDGSEPIVFYEHSLNLPLGPSTAFVNAQDISSLASKVAVFGFGVVVHHEEVTAVGSNSSTQTNLRVTLHHTDYHTVRRDCVEFDTVYVIPGNAILRGTFGLLQLGREALIVGYMGGYDVKKHSWEVQGLLLSMLSGPQSRGAASPGTLPGSANSRRPNLKRLSGLTANGQGDADKDVQEHNSKRTTFDPASIFPVPSTSQQNVCPDEPREEGQVSDDGEDDDDDPAGDNTFHNTYPDKPSCLSSGSVKGKEKANKPGMLTDAQQKARSNLGGKGKNK</sequence>
<gene>
    <name evidence="2" type="ORF">PSTG_13073</name>
</gene>
<evidence type="ECO:0000256" key="1">
    <source>
        <dbReference type="SAM" id="MobiDB-lite"/>
    </source>
</evidence>
<protein>
    <submittedName>
        <fullName evidence="2">Uncharacterized protein</fullName>
    </submittedName>
</protein>
<feature type="compositionally biased region" description="Acidic residues" evidence="1">
    <location>
        <begin position="313"/>
        <end position="326"/>
    </location>
</feature>